<comment type="cofactor">
    <cofactor evidence="8">
        <name>Zn(2+)</name>
        <dbReference type="ChEBI" id="CHEBI:29105"/>
    </cofactor>
    <text evidence="8">Binds 1 zinc ion.</text>
</comment>
<comment type="similarity">
    <text evidence="1 8">Belongs to the endoribonuclease YbeY family.</text>
</comment>
<keyword evidence="10" id="KW-1185">Reference proteome</keyword>
<evidence type="ECO:0000313" key="9">
    <source>
        <dbReference type="EMBL" id="MFC0180630.1"/>
    </source>
</evidence>
<dbReference type="Proteomes" id="UP001589758">
    <property type="component" value="Unassembled WGS sequence"/>
</dbReference>
<keyword evidence="6 8" id="KW-0378">Hydrolase</keyword>
<evidence type="ECO:0000256" key="1">
    <source>
        <dbReference type="ARBA" id="ARBA00010875"/>
    </source>
</evidence>
<reference evidence="9 10" key="1">
    <citation type="submission" date="2024-09" db="EMBL/GenBank/DDBJ databases">
        <authorList>
            <person name="Sun Q."/>
            <person name="Mori K."/>
        </authorList>
    </citation>
    <scope>NUCLEOTIDE SEQUENCE [LARGE SCALE GENOMIC DNA]</scope>
    <source>
        <strain evidence="9 10">CCM 8545</strain>
    </source>
</reference>
<feature type="binding site" evidence="8">
    <location>
        <position position="106"/>
    </location>
    <ligand>
        <name>Zn(2+)</name>
        <dbReference type="ChEBI" id="CHEBI:29105"/>
        <note>catalytic</note>
    </ligand>
</feature>
<dbReference type="PANTHER" id="PTHR46986:SF1">
    <property type="entry name" value="ENDORIBONUCLEASE YBEY, CHLOROPLASTIC"/>
    <property type="match status" value="1"/>
</dbReference>
<accession>A0ABV6CCC3</accession>
<organism evidence="9 10">
    <name type="scientific">Thorsellia kenyensis</name>
    <dbReference type="NCBI Taxonomy" id="1549888"/>
    <lineage>
        <taxon>Bacteria</taxon>
        <taxon>Pseudomonadati</taxon>
        <taxon>Pseudomonadota</taxon>
        <taxon>Gammaproteobacteria</taxon>
        <taxon>Enterobacterales</taxon>
        <taxon>Thorselliaceae</taxon>
        <taxon>Thorsellia</taxon>
    </lineage>
</organism>
<name>A0ABV6CCC3_9GAMM</name>
<proteinExistence type="inferred from homology"/>
<dbReference type="InterPro" id="IPR020549">
    <property type="entry name" value="YbeY_CS"/>
</dbReference>
<dbReference type="InterPro" id="IPR002036">
    <property type="entry name" value="YbeY"/>
</dbReference>
<dbReference type="EC" id="3.1.-.-" evidence="8"/>
<dbReference type="EMBL" id="JBHLXE010000107">
    <property type="protein sequence ID" value="MFC0180630.1"/>
    <property type="molecule type" value="Genomic_DNA"/>
</dbReference>
<keyword evidence="5 8" id="KW-0255">Endonuclease</keyword>
<dbReference type="NCBIfam" id="TIGR00043">
    <property type="entry name" value="rRNA maturation RNase YbeY"/>
    <property type="match status" value="1"/>
</dbReference>
<evidence type="ECO:0000256" key="6">
    <source>
        <dbReference type="ARBA" id="ARBA00022801"/>
    </source>
</evidence>
<evidence type="ECO:0000256" key="7">
    <source>
        <dbReference type="ARBA" id="ARBA00022833"/>
    </source>
</evidence>
<evidence type="ECO:0000256" key="8">
    <source>
        <dbReference type="HAMAP-Rule" id="MF_00009"/>
    </source>
</evidence>
<keyword evidence="7 8" id="KW-0862">Zinc</keyword>
<dbReference type="RefSeq" id="WP_385877752.1">
    <property type="nucleotide sequence ID" value="NZ_JBHLXE010000107.1"/>
</dbReference>
<feature type="binding site" evidence="8">
    <location>
        <position position="102"/>
    </location>
    <ligand>
        <name>Zn(2+)</name>
        <dbReference type="ChEBI" id="CHEBI:29105"/>
        <note>catalytic</note>
    </ligand>
</feature>
<dbReference type="PANTHER" id="PTHR46986">
    <property type="entry name" value="ENDORIBONUCLEASE YBEY, CHLOROPLASTIC"/>
    <property type="match status" value="1"/>
</dbReference>
<keyword evidence="2 8" id="KW-0690">Ribosome biogenesis</keyword>
<dbReference type="InterPro" id="IPR023091">
    <property type="entry name" value="MetalPrtase_cat_dom_sf_prd"/>
</dbReference>
<keyword evidence="4 8" id="KW-0479">Metal-binding</keyword>
<dbReference type="Gene3D" id="3.40.390.30">
    <property type="entry name" value="Metalloproteases ('zincins'), catalytic domain"/>
    <property type="match status" value="1"/>
</dbReference>
<dbReference type="SUPFAM" id="SSF55486">
    <property type="entry name" value="Metalloproteases ('zincins'), catalytic domain"/>
    <property type="match status" value="1"/>
</dbReference>
<keyword evidence="8" id="KW-0963">Cytoplasm</keyword>
<comment type="function">
    <text evidence="8">Single strand-specific metallo-endoribonuclease involved in late-stage 70S ribosome quality control and in maturation of the 3' terminus of the 16S rRNA.</text>
</comment>
<evidence type="ECO:0000256" key="3">
    <source>
        <dbReference type="ARBA" id="ARBA00022722"/>
    </source>
</evidence>
<dbReference type="HAMAP" id="MF_00009">
    <property type="entry name" value="Endoribonucl_YbeY"/>
    <property type="match status" value="1"/>
</dbReference>
<keyword evidence="3 8" id="KW-0540">Nuclease</keyword>
<sequence>MQKEKIPSQEDINKWVSAVLCLFEPNAELTLRIVEKEEIQSLNSLYRKKDKPTNVLSFPAETHIGLTIPLLGDLIICRDVVQEEALEQGKSFEQHFAHMIIHGCLHLLGYDHIDDAEAEEMEAIEIEVLHTLGYPNPYELN</sequence>
<dbReference type="PROSITE" id="PS01306">
    <property type="entry name" value="UPF0054"/>
    <property type="match status" value="1"/>
</dbReference>
<protein>
    <recommendedName>
        <fullName evidence="8">Endoribonuclease YbeY</fullName>
        <ecNumber evidence="8">3.1.-.-</ecNumber>
    </recommendedName>
</protein>
<dbReference type="Pfam" id="PF02130">
    <property type="entry name" value="YbeY"/>
    <property type="match status" value="1"/>
</dbReference>
<feature type="binding site" evidence="8">
    <location>
        <position position="112"/>
    </location>
    <ligand>
        <name>Zn(2+)</name>
        <dbReference type="ChEBI" id="CHEBI:29105"/>
        <note>catalytic</note>
    </ligand>
</feature>
<keyword evidence="8" id="KW-0698">rRNA processing</keyword>
<evidence type="ECO:0000256" key="2">
    <source>
        <dbReference type="ARBA" id="ARBA00022517"/>
    </source>
</evidence>
<evidence type="ECO:0000313" key="10">
    <source>
        <dbReference type="Proteomes" id="UP001589758"/>
    </source>
</evidence>
<evidence type="ECO:0000256" key="5">
    <source>
        <dbReference type="ARBA" id="ARBA00022759"/>
    </source>
</evidence>
<evidence type="ECO:0000256" key="4">
    <source>
        <dbReference type="ARBA" id="ARBA00022723"/>
    </source>
</evidence>
<gene>
    <name evidence="8 9" type="primary">ybeY</name>
    <name evidence="9" type="ORF">ACFFIT_11160</name>
</gene>
<comment type="caution">
    <text evidence="9">The sequence shown here is derived from an EMBL/GenBank/DDBJ whole genome shotgun (WGS) entry which is preliminary data.</text>
</comment>
<comment type="subcellular location">
    <subcellularLocation>
        <location evidence="8">Cytoplasm</location>
    </subcellularLocation>
</comment>